<gene>
    <name evidence="1" type="ORF">BDN71DRAFT_1435167</name>
</gene>
<accession>A0A9P5ZNZ5</accession>
<proteinExistence type="predicted"/>
<organism evidence="1 2">
    <name type="scientific">Pleurotus eryngii</name>
    <name type="common">Boletus of the steppes</name>
    <dbReference type="NCBI Taxonomy" id="5323"/>
    <lineage>
        <taxon>Eukaryota</taxon>
        <taxon>Fungi</taxon>
        <taxon>Dikarya</taxon>
        <taxon>Basidiomycota</taxon>
        <taxon>Agaricomycotina</taxon>
        <taxon>Agaricomycetes</taxon>
        <taxon>Agaricomycetidae</taxon>
        <taxon>Agaricales</taxon>
        <taxon>Pleurotineae</taxon>
        <taxon>Pleurotaceae</taxon>
        <taxon>Pleurotus</taxon>
    </lineage>
</organism>
<dbReference type="EMBL" id="MU154661">
    <property type="protein sequence ID" value="KAF9489749.1"/>
    <property type="molecule type" value="Genomic_DNA"/>
</dbReference>
<comment type="caution">
    <text evidence="1">The sequence shown here is derived from an EMBL/GenBank/DDBJ whole genome shotgun (WGS) entry which is preliminary data.</text>
</comment>
<name>A0A9P5ZNZ5_PLEER</name>
<evidence type="ECO:0000313" key="2">
    <source>
        <dbReference type="Proteomes" id="UP000807025"/>
    </source>
</evidence>
<dbReference type="AlphaFoldDB" id="A0A9P5ZNZ5"/>
<protein>
    <submittedName>
        <fullName evidence="1">Uncharacterized protein</fullName>
    </submittedName>
</protein>
<reference evidence="1" key="1">
    <citation type="submission" date="2020-11" db="EMBL/GenBank/DDBJ databases">
        <authorList>
            <consortium name="DOE Joint Genome Institute"/>
            <person name="Ahrendt S."/>
            <person name="Riley R."/>
            <person name="Andreopoulos W."/>
            <person name="Labutti K."/>
            <person name="Pangilinan J."/>
            <person name="Ruiz-Duenas F.J."/>
            <person name="Barrasa J.M."/>
            <person name="Sanchez-Garcia M."/>
            <person name="Camarero S."/>
            <person name="Miyauchi S."/>
            <person name="Serrano A."/>
            <person name="Linde D."/>
            <person name="Babiker R."/>
            <person name="Drula E."/>
            <person name="Ayuso-Fernandez I."/>
            <person name="Pacheco R."/>
            <person name="Padilla G."/>
            <person name="Ferreira P."/>
            <person name="Barriuso J."/>
            <person name="Kellner H."/>
            <person name="Castanera R."/>
            <person name="Alfaro M."/>
            <person name="Ramirez L."/>
            <person name="Pisabarro A.G."/>
            <person name="Kuo A."/>
            <person name="Tritt A."/>
            <person name="Lipzen A."/>
            <person name="He G."/>
            <person name="Yan M."/>
            <person name="Ng V."/>
            <person name="Cullen D."/>
            <person name="Martin F."/>
            <person name="Rosso M.-N."/>
            <person name="Henrissat B."/>
            <person name="Hibbett D."/>
            <person name="Martinez A.T."/>
            <person name="Grigoriev I.V."/>
        </authorList>
    </citation>
    <scope>NUCLEOTIDE SEQUENCE</scope>
    <source>
        <strain evidence="1">ATCC 90797</strain>
    </source>
</reference>
<dbReference type="Proteomes" id="UP000807025">
    <property type="component" value="Unassembled WGS sequence"/>
</dbReference>
<keyword evidence="2" id="KW-1185">Reference proteome</keyword>
<sequence length="116" mass="12955">MSRAHPMCPTHLPQSGYTWPHLGMPRHALDVHIHFGAHPDDLYLLPPPPYSPFPLSQACAVSLLEVALTNRMMAIVADGQEAAALFDIYEAIIYKEADNMDKAEMQQNTTELDNKI</sequence>
<evidence type="ECO:0000313" key="1">
    <source>
        <dbReference type="EMBL" id="KAF9489749.1"/>
    </source>
</evidence>